<dbReference type="PANTHER" id="PTHR43633:SF1">
    <property type="entry name" value="ALCOHOL DEHYDROGENASE YQHD"/>
    <property type="match status" value="1"/>
</dbReference>
<dbReference type="PROSITE" id="PS00913">
    <property type="entry name" value="ADH_IRON_1"/>
    <property type="match status" value="1"/>
</dbReference>
<keyword evidence="3" id="KW-0511">Multifunctional enzyme</keyword>
<dbReference type="SUPFAM" id="SSF53720">
    <property type="entry name" value="ALDH-like"/>
    <property type="match status" value="1"/>
</dbReference>
<keyword evidence="2" id="KW-0520">NAD</keyword>
<dbReference type="InterPro" id="IPR056798">
    <property type="entry name" value="ADH_Fe_C"/>
</dbReference>
<dbReference type="InterPro" id="IPR012079">
    <property type="entry name" value="Bifunc_Ald-ADH"/>
</dbReference>
<evidence type="ECO:0000313" key="10">
    <source>
        <dbReference type="EMBL" id="APC39878.1"/>
    </source>
</evidence>
<dbReference type="PIRSF" id="PIRSF000111">
    <property type="entry name" value="ALDH_ADH"/>
    <property type="match status" value="1"/>
</dbReference>
<dbReference type="InterPro" id="IPR015590">
    <property type="entry name" value="Aldehyde_DH_dom"/>
</dbReference>
<dbReference type="Gene3D" id="3.40.50.1970">
    <property type="match status" value="1"/>
</dbReference>
<dbReference type="Pfam" id="PF25137">
    <property type="entry name" value="ADH_Fe_C"/>
    <property type="match status" value="1"/>
</dbReference>
<dbReference type="GO" id="GO:0015976">
    <property type="term" value="P:carbon utilization"/>
    <property type="evidence" value="ECO:0007669"/>
    <property type="project" value="InterPro"/>
</dbReference>
<evidence type="ECO:0000256" key="6">
    <source>
        <dbReference type="PIRNR" id="PIRNR000111"/>
    </source>
</evidence>
<feature type="domain" description="Fe-containing alcohol dehydrogenase-like C-terminal" evidence="9">
    <location>
        <begin position="659"/>
        <end position="870"/>
    </location>
</feature>
<dbReference type="Proteomes" id="UP000182569">
    <property type="component" value="Chromosome"/>
</dbReference>
<keyword evidence="11" id="KW-1185">Reference proteome</keyword>
<dbReference type="InterPro" id="IPR018211">
    <property type="entry name" value="ADH_Fe_CS"/>
</dbReference>
<evidence type="ECO:0000256" key="3">
    <source>
        <dbReference type="ARBA" id="ARBA00023268"/>
    </source>
</evidence>
<gene>
    <name evidence="10" type="ORF">A7L45_07240</name>
</gene>
<dbReference type="OrthoDB" id="9804734at2"/>
<dbReference type="AlphaFoldDB" id="A0A1J0GG50"/>
<evidence type="ECO:0000259" key="8">
    <source>
        <dbReference type="Pfam" id="PF00465"/>
    </source>
</evidence>
<evidence type="ECO:0000259" key="7">
    <source>
        <dbReference type="Pfam" id="PF00171"/>
    </source>
</evidence>
<accession>A0A1J0GG50</accession>
<evidence type="ECO:0000256" key="5">
    <source>
        <dbReference type="ARBA" id="ARBA00035645"/>
    </source>
</evidence>
<protein>
    <recommendedName>
        <fullName evidence="6">Aldehyde-alcohol dehydrogenase</fullName>
    </recommendedName>
</protein>
<dbReference type="InterPro" id="IPR044731">
    <property type="entry name" value="BDH-like"/>
</dbReference>
<dbReference type="GO" id="GO:0006066">
    <property type="term" value="P:alcohol metabolic process"/>
    <property type="evidence" value="ECO:0007669"/>
    <property type="project" value="InterPro"/>
</dbReference>
<organism evidence="10 11">
    <name type="scientific">Clostridium estertheticum subsp. estertheticum</name>
    <dbReference type="NCBI Taxonomy" id="1552"/>
    <lineage>
        <taxon>Bacteria</taxon>
        <taxon>Bacillati</taxon>
        <taxon>Bacillota</taxon>
        <taxon>Clostridia</taxon>
        <taxon>Eubacteriales</taxon>
        <taxon>Clostridiaceae</taxon>
        <taxon>Clostridium</taxon>
    </lineage>
</organism>
<dbReference type="Pfam" id="PF00171">
    <property type="entry name" value="Aldedh"/>
    <property type="match status" value="1"/>
</dbReference>
<evidence type="ECO:0000256" key="4">
    <source>
        <dbReference type="ARBA" id="ARBA00035641"/>
    </source>
</evidence>
<evidence type="ECO:0000259" key="9">
    <source>
        <dbReference type="Pfam" id="PF25137"/>
    </source>
</evidence>
<dbReference type="FunFam" id="3.40.50.1970:FF:000002">
    <property type="entry name" value="Aldehyde-alcohol dehydrogenase"/>
    <property type="match status" value="1"/>
</dbReference>
<reference evidence="11" key="1">
    <citation type="journal article" date="2016" name="Front. Microbiol.">
        <title>Complete Genome Sequence of Clostridium estertheticum DSM 8809, a Microbe Identified in Spoiled Vacuum Packed Beef.</title>
        <authorList>
            <person name="Yu Z."/>
            <person name="Gunn L."/>
            <person name="Brennan E."/>
            <person name="Reid R."/>
            <person name="Wall P.G."/>
            <person name="Gaora O.P."/>
            <person name="Hurley D."/>
            <person name="Bolton D."/>
            <person name="Fanning S."/>
        </authorList>
    </citation>
    <scope>NUCLEOTIDE SEQUENCE [LARGE SCALE GENOMIC DNA]</scope>
    <source>
        <strain evidence="11">DSM 8809</strain>
    </source>
</reference>
<dbReference type="SUPFAM" id="SSF56796">
    <property type="entry name" value="Dehydroquinate synthase-like"/>
    <property type="match status" value="1"/>
</dbReference>
<dbReference type="GO" id="GO:0046872">
    <property type="term" value="F:metal ion binding"/>
    <property type="evidence" value="ECO:0007669"/>
    <property type="project" value="InterPro"/>
</dbReference>
<comment type="similarity">
    <text evidence="4 6">In the N-terminal section; belongs to the aldehyde dehydrogenase family.</text>
</comment>
<sequence>MKVVNNEVPEKTTTQRVTNAQELDIRMAQVRAAQKEYSTFTQEQVDQIFKAASMAANDQRIPLAKIAVEETGMGLVEDKVIKNHFASEYIYNCYKDSQTVGVFENDEAGGISKIYEPIGVLAAVVPTTNPTSTGIFKALIALKTRNGIVFSPHPGAKKCTIAAIKVVRDAAVAAGAPKDIIAWVDEPSIELSGLVMKSADLILATGGPGMVQAAYSSGKPAVGVGSGNTPAIIDDTADIKMAVSSILLSKNFDYGTICASEQTVIVMESIYDEVRKEFIKRGAYFLTPDETEKIRKVILVDGRLNPKQVGRSASTIAFLGGIKLPEETKVLIGEIESVELEEEFSHEKLSTVLGMYKVKTFEEALAKAERLVVLGGYGHSSVLWTHRTKSKDRIAKFSSLMRTGRIMINMPSSQGGIGDIFNFKTTPSLTLGCGSWGGNSVSENVGIKQLLNIKNLAQRRENMLWFKVPSRVYFKYGCIEKAIQELKVLGKKKVFIVTDQILVDLGIVHRATKVLTELGIEFKVFSDVLPDPTLATARAGVEQLNGFKPDTIMSIGGGSPIDAAKIMWVLYEHPEVKFEDLAMRFMDIRKRVYTFPVLGSKCYMVAVPTTAGTGSEVTPFAVITDEKTGAKYPLADYELLPNMAIIDAELMTNMPRGLTAASGIDALTHGLESYVSVMASPFSDGLALEAIKEIFKNLPLAYNEGQTNIKAREGMAHASAMAGMAFGNAFLGVCHSMAHKLGSKHHVPHGVANALLINEVIKYNAVDNPRKQGTFPQYEYPNAKRKYAMVSEALNLGGSTDDEKVDLLIKAIQVLKDQVNIPKSISAAGVKKEDFYATLDEMCELAFDDQCTGANPRYPLIKEIKAMYIKVFE</sequence>
<dbReference type="Pfam" id="PF00465">
    <property type="entry name" value="Fe-ADH"/>
    <property type="match status" value="1"/>
</dbReference>
<evidence type="ECO:0000313" key="11">
    <source>
        <dbReference type="Proteomes" id="UP000182569"/>
    </source>
</evidence>
<dbReference type="PROSITE" id="PS00060">
    <property type="entry name" value="ADH_IRON_2"/>
    <property type="match status" value="1"/>
</dbReference>
<evidence type="ECO:0000256" key="2">
    <source>
        <dbReference type="ARBA" id="ARBA00023027"/>
    </source>
</evidence>
<dbReference type="RefSeq" id="WP_071612172.1">
    <property type="nucleotide sequence ID" value="NZ_CP015756.1"/>
</dbReference>
<dbReference type="PANTHER" id="PTHR43633">
    <property type="entry name" value="ALCOHOL DEHYDROGENASE YQHD"/>
    <property type="match status" value="1"/>
</dbReference>
<dbReference type="KEGG" id="ceu:A7L45_07240"/>
<dbReference type="NCBIfam" id="NF010378">
    <property type="entry name" value="PRK13805.1"/>
    <property type="match status" value="1"/>
</dbReference>
<dbReference type="Gene3D" id="3.40.309.10">
    <property type="entry name" value="Aldehyde Dehydrogenase, Chain A, domain 2"/>
    <property type="match status" value="1"/>
</dbReference>
<dbReference type="GO" id="GO:1990362">
    <property type="term" value="F:butanol dehydrogenase (NAD+) activity"/>
    <property type="evidence" value="ECO:0007669"/>
    <property type="project" value="InterPro"/>
</dbReference>
<evidence type="ECO:0000256" key="1">
    <source>
        <dbReference type="ARBA" id="ARBA00023002"/>
    </source>
</evidence>
<dbReference type="CDD" id="cd07122">
    <property type="entry name" value="ALDH_F20_ACDH"/>
    <property type="match status" value="1"/>
</dbReference>
<dbReference type="InterPro" id="IPR016162">
    <property type="entry name" value="Ald_DH_N"/>
</dbReference>
<comment type="similarity">
    <text evidence="5 6">In the C-terminal section; belongs to the iron-containing alcohol dehydrogenase family.</text>
</comment>
<dbReference type="GO" id="GO:1990002">
    <property type="term" value="F:methylglyoxal reductase (NADPH) (acetol producing) activity"/>
    <property type="evidence" value="ECO:0007669"/>
    <property type="project" value="TreeGrafter"/>
</dbReference>
<dbReference type="CDD" id="cd08178">
    <property type="entry name" value="AAD_C"/>
    <property type="match status" value="1"/>
</dbReference>
<dbReference type="GO" id="GO:0008774">
    <property type="term" value="F:acetaldehyde dehydrogenase (acetylating) activity"/>
    <property type="evidence" value="ECO:0007669"/>
    <property type="project" value="UniProtKB-UniRule"/>
</dbReference>
<dbReference type="Gene3D" id="3.40.605.10">
    <property type="entry name" value="Aldehyde Dehydrogenase, Chain A, domain 1"/>
    <property type="match status" value="1"/>
</dbReference>
<feature type="domain" description="Alcohol dehydrogenase iron-type/glycerol dehydrogenase GldA" evidence="8">
    <location>
        <begin position="469"/>
        <end position="647"/>
    </location>
</feature>
<dbReference type="Gene3D" id="1.20.1090.10">
    <property type="entry name" value="Dehydroquinate synthase-like - alpha domain"/>
    <property type="match status" value="1"/>
</dbReference>
<feature type="domain" description="Aldehyde dehydrogenase" evidence="7">
    <location>
        <begin position="5"/>
        <end position="281"/>
    </location>
</feature>
<dbReference type="GO" id="GO:0008106">
    <property type="term" value="F:alcohol dehydrogenase (NADP+) activity"/>
    <property type="evidence" value="ECO:0007669"/>
    <property type="project" value="TreeGrafter"/>
</dbReference>
<name>A0A1J0GG50_9CLOT</name>
<dbReference type="InterPro" id="IPR016163">
    <property type="entry name" value="Ald_DH_C"/>
</dbReference>
<dbReference type="STRING" id="1552.A7L45_07240"/>
<keyword evidence="1 6" id="KW-0560">Oxidoreductase</keyword>
<dbReference type="EMBL" id="CP015756">
    <property type="protein sequence ID" value="APC39878.1"/>
    <property type="molecule type" value="Genomic_DNA"/>
</dbReference>
<proteinExistence type="inferred from homology"/>
<dbReference type="InterPro" id="IPR001670">
    <property type="entry name" value="ADH_Fe/GldA"/>
</dbReference>
<dbReference type="FunFam" id="1.20.1090.10:FF:000001">
    <property type="entry name" value="Aldehyde-alcohol dehydrogenase"/>
    <property type="match status" value="1"/>
</dbReference>
<dbReference type="GO" id="GO:0005829">
    <property type="term" value="C:cytosol"/>
    <property type="evidence" value="ECO:0007669"/>
    <property type="project" value="TreeGrafter"/>
</dbReference>
<dbReference type="InterPro" id="IPR016161">
    <property type="entry name" value="Ald_DH/histidinol_DH"/>
</dbReference>
<dbReference type="InterPro" id="IPR034789">
    <property type="entry name" value="AAD_C"/>
</dbReference>